<name>A0A7I7XUV0_9MYCO</name>
<dbReference type="Pfam" id="PF01593">
    <property type="entry name" value="Amino_oxidase"/>
    <property type="match status" value="1"/>
</dbReference>
<dbReference type="EMBL" id="AP022612">
    <property type="protein sequence ID" value="BBZ33035.1"/>
    <property type="molecule type" value="Genomic_DNA"/>
</dbReference>
<dbReference type="AlphaFoldDB" id="A0A7I7XUV0"/>
<dbReference type="RefSeq" id="WP_085152458.1">
    <property type="nucleotide sequence ID" value="NZ_AP022612.1"/>
</dbReference>
<dbReference type="OrthoDB" id="7849608at2"/>
<dbReference type="PANTHER" id="PTHR42923:SF47">
    <property type="entry name" value="BLR3003 PROTEIN"/>
    <property type="match status" value="1"/>
</dbReference>
<protein>
    <submittedName>
        <fullName evidence="1">Phytoene dehydrogenase</fullName>
    </submittedName>
</protein>
<dbReference type="Gene3D" id="3.50.50.60">
    <property type="entry name" value="FAD/NAD(P)-binding domain"/>
    <property type="match status" value="1"/>
</dbReference>
<dbReference type="NCBIfam" id="TIGR03467">
    <property type="entry name" value="HpnE"/>
    <property type="match status" value="1"/>
</dbReference>
<dbReference type="GO" id="GO:0016491">
    <property type="term" value="F:oxidoreductase activity"/>
    <property type="evidence" value="ECO:0007669"/>
    <property type="project" value="InterPro"/>
</dbReference>
<dbReference type="PANTHER" id="PTHR42923">
    <property type="entry name" value="PROTOPORPHYRINOGEN OXIDASE"/>
    <property type="match status" value="1"/>
</dbReference>
<keyword evidence="2" id="KW-1185">Reference proteome</keyword>
<reference evidence="1" key="1">
    <citation type="journal article" date="2019" name="Emerg. Microbes Infect.">
        <title>Comprehensive subspecies identification of 175 nontuberculous mycobacteria species based on 7547 genomic profiles.</title>
        <authorList>
            <person name="Matsumoto Y."/>
            <person name="Kinjo T."/>
            <person name="Motooka D."/>
            <person name="Nabeya D."/>
            <person name="Jung N."/>
            <person name="Uechi K."/>
            <person name="Horii T."/>
            <person name="Iida T."/>
            <person name="Fujita J."/>
            <person name="Nakamura S."/>
        </authorList>
    </citation>
    <scope>NUCLEOTIDE SEQUENCE [LARGE SCALE GENOMIC DNA]</scope>
    <source>
        <strain evidence="1">JCM 13671</strain>
    </source>
</reference>
<dbReference type="InterPro" id="IPR050464">
    <property type="entry name" value="Zeta_carotene_desat/Oxidored"/>
</dbReference>
<sequence length="451" mass="48738">MGEAQHVAVVGGGLAGLAATVWLAELGYRVTLLESNGTLGGRTIGLTTKHGDAVENGQHVFAGSYENIFRFLDSIGTRHLLSFPDQFGVRYPGGHVETFGLHPRNLVKMATGRVEGLSIATQLRAAPAWARLARDVIRFDDRLDDITVDEWFDRLGFPAPVRRILLNSMVIGLLNELPHLASAHAFAALLRTGADRARRHGPSAVRIGYPTVDLEALYLEGARRVMTERGVDVRLRTRAARVAVTDGRASGIELSDGTTIDADAVVLAVPSWNLRSLLDDVPGSEDARLAAKQLEPIPIMNAYVLLDRPLGTAAPWESLLDSDIGWVFDRDQMHGPRDDGNHLYALTTCASYDLMTLGNAEAGERLLAALRASYPAAREAKVVDLTVVPWPKATFSSRVGMSTIRPGNRTALPNLVLAGDWTHNDWPTTMEGAAQSASRAVDLVHTELAGG</sequence>
<gene>
    <name evidence="1" type="ORF">MCNF_16400</name>
</gene>
<dbReference type="InterPro" id="IPR017830">
    <property type="entry name" value="SQase_HpnE"/>
</dbReference>
<organism evidence="1 2">
    <name type="scientific">Mycolicibacterium confluentis</name>
    <dbReference type="NCBI Taxonomy" id="28047"/>
    <lineage>
        <taxon>Bacteria</taxon>
        <taxon>Bacillati</taxon>
        <taxon>Actinomycetota</taxon>
        <taxon>Actinomycetes</taxon>
        <taxon>Mycobacteriales</taxon>
        <taxon>Mycobacteriaceae</taxon>
        <taxon>Mycolicibacterium</taxon>
    </lineage>
</organism>
<accession>A0A7I7XUV0</accession>
<reference evidence="1" key="2">
    <citation type="submission" date="2020-02" db="EMBL/GenBank/DDBJ databases">
        <authorList>
            <person name="Matsumoto Y."/>
            <person name="Motooka D."/>
            <person name="Nakamura S."/>
        </authorList>
    </citation>
    <scope>NUCLEOTIDE SEQUENCE</scope>
    <source>
        <strain evidence="1">JCM 13671</strain>
    </source>
</reference>
<proteinExistence type="predicted"/>
<dbReference type="Proteomes" id="UP000466931">
    <property type="component" value="Chromosome"/>
</dbReference>
<dbReference type="InterPro" id="IPR036188">
    <property type="entry name" value="FAD/NAD-bd_sf"/>
</dbReference>
<dbReference type="InterPro" id="IPR002937">
    <property type="entry name" value="Amino_oxidase"/>
</dbReference>
<evidence type="ECO:0000313" key="2">
    <source>
        <dbReference type="Proteomes" id="UP000466931"/>
    </source>
</evidence>
<evidence type="ECO:0000313" key="1">
    <source>
        <dbReference type="EMBL" id="BBZ33035.1"/>
    </source>
</evidence>
<dbReference type="SUPFAM" id="SSF51905">
    <property type="entry name" value="FAD/NAD(P)-binding domain"/>
    <property type="match status" value="1"/>
</dbReference>
<dbReference type="PRINTS" id="PR00368">
    <property type="entry name" value="FADPNR"/>
</dbReference>